<organism evidence="4 5">
    <name type="scientific">Thermoleophilum album</name>
    <dbReference type="NCBI Taxonomy" id="29539"/>
    <lineage>
        <taxon>Bacteria</taxon>
        <taxon>Bacillati</taxon>
        <taxon>Actinomycetota</taxon>
        <taxon>Thermoleophilia</taxon>
        <taxon>Thermoleophilales</taxon>
        <taxon>Thermoleophilaceae</taxon>
        <taxon>Thermoleophilum</taxon>
    </lineage>
</organism>
<sequence length="417" mass="44832">MGSEAGEAQSAPTDRATQGAHVVAPPGRPNEAPWRRLPPAIAQALAPHTASVVEDIIRAIRRDVPEYRRPLDGPFGQALRLGVEEALRRFLAMIGSDQPAAGETEVYVQLGRAEARSGRGIDALLAAYRVGARVAWRRFAEIGTGAGVAPSILYDLAESIFAYIDELSAESIEGYALEQADSLGERQQRRQRLLTLLLADAPEPSLVRAAAEQCGWRLPETIAVVLTDARAVAVSGRLGERALVAQHEEFTCAIVADPSAPGARAELVRALATASAVVGPEVGVLAAARSYEGARRLLPLVRSGALGGAGGPLFADEHPLALLLAADHDALARVTRRAFRAFAGLPERSRERLERTLAAWLAERGRIDRVAKRLGVHPQTVRYRLSRLRELLGPELEDPQARLELELALRAKQLGLA</sequence>
<dbReference type="EMBL" id="FNWJ01000002">
    <property type="protein sequence ID" value="SEH14862.1"/>
    <property type="molecule type" value="Genomic_DNA"/>
</dbReference>
<feature type="domain" description="PucR C-terminal helix-turn-helix" evidence="2">
    <location>
        <begin position="355"/>
        <end position="411"/>
    </location>
</feature>
<evidence type="ECO:0000313" key="5">
    <source>
        <dbReference type="Proteomes" id="UP000222056"/>
    </source>
</evidence>
<feature type="region of interest" description="Disordered" evidence="1">
    <location>
        <begin position="1"/>
        <end position="34"/>
    </location>
</feature>
<proteinExistence type="predicted"/>
<protein>
    <submittedName>
        <fullName evidence="4">PucR C-terminal helix-turn-helix domain-containing protein</fullName>
    </submittedName>
</protein>
<dbReference type="Proteomes" id="UP000222056">
    <property type="component" value="Unassembled WGS sequence"/>
</dbReference>
<accession>A0A1H6FWQ4</accession>
<reference evidence="5" key="1">
    <citation type="submission" date="2016-10" db="EMBL/GenBank/DDBJ databases">
        <authorList>
            <person name="Varghese N."/>
            <person name="Submissions S."/>
        </authorList>
    </citation>
    <scope>NUCLEOTIDE SEQUENCE [LARGE SCALE GENOMIC DNA]</scope>
    <source>
        <strain evidence="5">ATCC 35263</strain>
    </source>
</reference>
<evidence type="ECO:0000256" key="1">
    <source>
        <dbReference type="SAM" id="MobiDB-lite"/>
    </source>
</evidence>
<dbReference type="PANTHER" id="PTHR33744:SF1">
    <property type="entry name" value="DNA-BINDING TRANSCRIPTIONAL ACTIVATOR ADER"/>
    <property type="match status" value="1"/>
</dbReference>
<dbReference type="InterPro" id="IPR025736">
    <property type="entry name" value="PucR_C-HTH_dom"/>
</dbReference>
<dbReference type="PANTHER" id="PTHR33744">
    <property type="entry name" value="CARBOHYDRATE DIACID REGULATOR"/>
    <property type="match status" value="1"/>
</dbReference>
<evidence type="ECO:0000259" key="3">
    <source>
        <dbReference type="Pfam" id="PF25906"/>
    </source>
</evidence>
<dbReference type="STRING" id="29539.SAMN02745716_1763"/>
<dbReference type="InterPro" id="IPR058663">
    <property type="entry name" value="PucR-like_N"/>
</dbReference>
<evidence type="ECO:0000313" key="4">
    <source>
        <dbReference type="EMBL" id="SEH14862.1"/>
    </source>
</evidence>
<gene>
    <name evidence="4" type="ORF">SAMN02745716_1763</name>
</gene>
<dbReference type="Gene3D" id="1.10.10.2840">
    <property type="entry name" value="PucR C-terminal helix-turn-helix domain"/>
    <property type="match status" value="1"/>
</dbReference>
<dbReference type="RefSeq" id="WP_177169434.1">
    <property type="nucleotide sequence ID" value="NZ_FNWJ01000002.1"/>
</dbReference>
<dbReference type="Pfam" id="PF13556">
    <property type="entry name" value="HTH_30"/>
    <property type="match status" value="1"/>
</dbReference>
<dbReference type="AlphaFoldDB" id="A0A1H6FWQ4"/>
<name>A0A1H6FWQ4_THEAL</name>
<feature type="domain" description="PucR-like N-terminal" evidence="3">
    <location>
        <begin position="34"/>
        <end position="198"/>
    </location>
</feature>
<keyword evidence="5" id="KW-1185">Reference proteome</keyword>
<dbReference type="InterPro" id="IPR042070">
    <property type="entry name" value="PucR_C-HTH_sf"/>
</dbReference>
<evidence type="ECO:0000259" key="2">
    <source>
        <dbReference type="Pfam" id="PF13556"/>
    </source>
</evidence>
<dbReference type="Pfam" id="PF25906">
    <property type="entry name" value="PucR-like_N"/>
    <property type="match status" value="1"/>
</dbReference>
<dbReference type="InterPro" id="IPR051448">
    <property type="entry name" value="CdaR-like_regulators"/>
</dbReference>